<dbReference type="Pfam" id="PF12323">
    <property type="entry name" value="HTH_OrfB_IS605"/>
    <property type="match status" value="1"/>
</dbReference>
<dbReference type="InterPro" id="IPR021027">
    <property type="entry name" value="Transposase_put_HTH"/>
</dbReference>
<evidence type="ECO:0000256" key="2">
    <source>
        <dbReference type="ARBA" id="ARBA00011044"/>
    </source>
</evidence>
<comment type="caution">
    <text evidence="11">The sequence shown here is derived from an EMBL/GenBank/DDBJ whole genome shotgun (WGS) entry which is preliminary data.</text>
</comment>
<evidence type="ECO:0000259" key="10">
    <source>
        <dbReference type="Pfam" id="PF12323"/>
    </source>
</evidence>
<dbReference type="EMBL" id="MUAL01000072">
    <property type="protein sequence ID" value="OOR21583.1"/>
    <property type="molecule type" value="Genomic_DNA"/>
</dbReference>
<proteinExistence type="inferred from homology"/>
<dbReference type="RefSeq" id="WP_078181661.1">
    <property type="nucleotide sequence ID" value="NZ_MUAL01000072.1"/>
</dbReference>
<name>A0A1S9UH80_BACCE</name>
<dbReference type="NCBIfam" id="TIGR01766">
    <property type="entry name" value="IS200/IS605 family accessory protein TnpB-like domain"/>
    <property type="match status" value="1"/>
</dbReference>
<evidence type="ECO:0000259" key="9">
    <source>
        <dbReference type="Pfam" id="PF07282"/>
    </source>
</evidence>
<evidence type="ECO:0000256" key="3">
    <source>
        <dbReference type="ARBA" id="ARBA00022578"/>
    </source>
</evidence>
<keyword evidence="6" id="KW-0238">DNA-binding</keyword>
<keyword evidence="7" id="KW-0233">DNA recombination</keyword>
<evidence type="ECO:0000256" key="5">
    <source>
        <dbReference type="ARBA" id="ARBA00022833"/>
    </source>
</evidence>
<comment type="similarity">
    <text evidence="2">In the N-terminal section; belongs to the transposase 2 family.</text>
</comment>
<dbReference type="InterPro" id="IPR010095">
    <property type="entry name" value="Cas12f1-like_TNB"/>
</dbReference>
<dbReference type="GO" id="GO:0006310">
    <property type="term" value="P:DNA recombination"/>
    <property type="evidence" value="ECO:0007669"/>
    <property type="project" value="UniProtKB-KW"/>
</dbReference>
<evidence type="ECO:0000256" key="7">
    <source>
        <dbReference type="ARBA" id="ARBA00023172"/>
    </source>
</evidence>
<dbReference type="PANTHER" id="PTHR30405">
    <property type="entry name" value="TRANSPOSASE"/>
    <property type="match status" value="1"/>
</dbReference>
<dbReference type="InterPro" id="IPR001959">
    <property type="entry name" value="Transposase"/>
</dbReference>
<sequence length="382" mass="44002">MLVKKAYKFRLYPNERQKELIDKTIGCARFVFNFSLAEQTKKEKLWVQVKELVQAGISLFEEYKTGLFSKYQAVPNIPKLKKNYSWLKEVDSTALQSSIEDLHEGYTRFYKKQGGKPRFKSKKNPVQSFTSKRVSNNIEVIENRIKLPKLGSVKFANSREVVGDIKRVTVRKAPSGRYYISVLTETEVAQLPKTGNTVGIDVGLVRFATLSNGKEYILPTSPKLEQKLIQLQKVLSRRKVGSSNWEKQRKKVARVYEKIENMRTDYLQKFSTMIIKNHDNIGVEDLKVSKMVKDRNFSKEIGKRAWYSFRVMLEYKALWYGKKVIAVNPHCTSQTCSKCEHVSKENRKSQSEFECVSCGYKGNADVNAALNIRDLVLVEMGC</sequence>
<dbReference type="PANTHER" id="PTHR30405:SF25">
    <property type="entry name" value="RNA-GUIDED DNA ENDONUCLEASE INSQ-RELATED"/>
    <property type="match status" value="1"/>
</dbReference>
<evidence type="ECO:0000256" key="6">
    <source>
        <dbReference type="ARBA" id="ARBA00023125"/>
    </source>
</evidence>
<accession>A0A1S9UH80</accession>
<keyword evidence="4" id="KW-0479">Metal-binding</keyword>
<dbReference type="GO" id="GO:0003677">
    <property type="term" value="F:DNA binding"/>
    <property type="evidence" value="ECO:0007669"/>
    <property type="project" value="UniProtKB-KW"/>
</dbReference>
<dbReference type="NCBIfam" id="NF040570">
    <property type="entry name" value="guided_TnpB"/>
    <property type="match status" value="1"/>
</dbReference>
<evidence type="ECO:0000313" key="12">
    <source>
        <dbReference type="Proteomes" id="UP000191124"/>
    </source>
</evidence>
<feature type="domain" description="Cas12f1-like TNB" evidence="9">
    <location>
        <begin position="306"/>
        <end position="372"/>
    </location>
</feature>
<evidence type="ECO:0000259" key="8">
    <source>
        <dbReference type="Pfam" id="PF01385"/>
    </source>
</evidence>
<organism evidence="11 12">
    <name type="scientific">Bacillus cereus</name>
    <dbReference type="NCBI Taxonomy" id="1396"/>
    <lineage>
        <taxon>Bacteria</taxon>
        <taxon>Bacillati</taxon>
        <taxon>Bacillota</taxon>
        <taxon>Bacilli</taxon>
        <taxon>Bacillales</taxon>
        <taxon>Bacillaceae</taxon>
        <taxon>Bacillus</taxon>
        <taxon>Bacillus cereus group</taxon>
    </lineage>
</organism>
<dbReference type="NCBIfam" id="NF038281">
    <property type="entry name" value="IS200_TnpB"/>
    <property type="match status" value="1"/>
</dbReference>
<dbReference type="GO" id="GO:0032196">
    <property type="term" value="P:transposition"/>
    <property type="evidence" value="ECO:0007669"/>
    <property type="project" value="UniProtKB-KW"/>
</dbReference>
<evidence type="ECO:0000313" key="11">
    <source>
        <dbReference type="EMBL" id="OOR21583.1"/>
    </source>
</evidence>
<evidence type="ECO:0000256" key="4">
    <source>
        <dbReference type="ARBA" id="ARBA00022723"/>
    </source>
</evidence>
<feature type="domain" description="Probable transposase IS891/IS1136/IS1341" evidence="8">
    <location>
        <begin position="183"/>
        <end position="293"/>
    </location>
</feature>
<feature type="domain" description="Transposase putative helix-turn-helix" evidence="10">
    <location>
        <begin position="1"/>
        <end position="41"/>
    </location>
</feature>
<keyword evidence="5" id="KW-0862">Zinc</keyword>
<dbReference type="AlphaFoldDB" id="A0A1S9UH80"/>
<dbReference type="Pfam" id="PF07282">
    <property type="entry name" value="Cas12f1-like_TNB"/>
    <property type="match status" value="1"/>
</dbReference>
<dbReference type="InterPro" id="IPR053522">
    <property type="entry name" value="RNA-guided_endonuclease_TnpB"/>
</dbReference>
<evidence type="ECO:0000256" key="1">
    <source>
        <dbReference type="ARBA" id="ARBA00008761"/>
    </source>
</evidence>
<dbReference type="GO" id="GO:0046872">
    <property type="term" value="F:metal ion binding"/>
    <property type="evidence" value="ECO:0007669"/>
    <property type="project" value="UniProtKB-KW"/>
</dbReference>
<reference evidence="11 12" key="1">
    <citation type="submission" date="2017-01" db="EMBL/GenBank/DDBJ databases">
        <title>Bacillus cereus isolates.</title>
        <authorList>
            <person name="Beno S.M."/>
        </authorList>
    </citation>
    <scope>NUCLEOTIDE SEQUENCE [LARGE SCALE GENOMIC DNA]</scope>
    <source>
        <strain evidence="11 12">FSL M7-1219</strain>
    </source>
</reference>
<protein>
    <submittedName>
        <fullName evidence="11">Transposase</fullName>
    </submittedName>
</protein>
<gene>
    <name evidence="11" type="ORF">BW892_22980</name>
</gene>
<dbReference type="InterPro" id="IPR051399">
    <property type="entry name" value="RNA-guided_DNA_endo/Transpos"/>
</dbReference>
<dbReference type="Proteomes" id="UP000191124">
    <property type="component" value="Unassembled WGS sequence"/>
</dbReference>
<comment type="similarity">
    <text evidence="1">In the C-terminal section; belongs to the transposase 35 family.</text>
</comment>
<dbReference type="Pfam" id="PF01385">
    <property type="entry name" value="OrfB_IS605"/>
    <property type="match status" value="1"/>
</dbReference>
<keyword evidence="3" id="KW-0815">Transposition</keyword>